<evidence type="ECO:0000313" key="3">
    <source>
        <dbReference type="Proteomes" id="UP000028488"/>
    </source>
</evidence>
<dbReference type="GO" id="GO:0005737">
    <property type="term" value="C:cytoplasm"/>
    <property type="evidence" value="ECO:0007669"/>
    <property type="project" value="TreeGrafter"/>
</dbReference>
<dbReference type="Pfam" id="PF01266">
    <property type="entry name" value="DAO"/>
    <property type="match status" value="1"/>
</dbReference>
<proteinExistence type="predicted"/>
<dbReference type="PANTHER" id="PTHR13847">
    <property type="entry name" value="SARCOSINE DEHYDROGENASE-RELATED"/>
    <property type="match status" value="1"/>
</dbReference>
<protein>
    <submittedName>
        <fullName evidence="2">Oxidoreductase</fullName>
    </submittedName>
</protein>
<dbReference type="eggNOG" id="COG0665">
    <property type="taxonomic scope" value="Bacteria"/>
</dbReference>
<dbReference type="PANTHER" id="PTHR13847:SF285">
    <property type="entry name" value="FAD DEPENDENT OXIDOREDUCTASE DOMAIN-CONTAINING PROTEIN"/>
    <property type="match status" value="1"/>
</dbReference>
<dbReference type="AlphaFoldDB" id="A0A076EXF0"/>
<sequence>MRLNSFPTAASQSSPWLSETLATDTSLSSPLMSTTTADVCIVGGGYTGLWTAIELKNRDHSLDVVLLEARVCGSGASGTNAGFLMNLWPKFPALVAHVGRAEAIRIAQATSDAIEHIIAFCSEHHIDAKISRNGWLWTSTTEDQDGAWNDTLDAIADAEGNPLRTVDRDAATELSGQATRGGVLDPTAATLQPAALARGLRRVAIEMGVRVFENTPVTGIDSSDQVSIETIEGKVTSRSAVLAINAWASAIPEIRRRLVLTASDNLVTTPLAEAQLGALGTDGVGTSDSRRLLNYWRSTSNGAALFGKGGVGLGYGHRGASSLYGAAPRPRDLERQFRATFPDLADVPIAATWRAPVEYSINSLPFFVPVSGQPRVFVGSGYSGDGVGPACLGGRILASLALGTDDEWSRSGLTRLPRGWLPPEPIRFVGGQLVRAALTRADNARSSGKQVDLVTAAITKLDPTSWV</sequence>
<dbReference type="Proteomes" id="UP000028488">
    <property type="component" value="Chromosome"/>
</dbReference>
<dbReference type="Gene3D" id="3.30.9.10">
    <property type="entry name" value="D-Amino Acid Oxidase, subunit A, domain 2"/>
    <property type="match status" value="1"/>
</dbReference>
<reference evidence="2 3" key="1">
    <citation type="submission" date="2014-07" db="EMBL/GenBank/DDBJ databases">
        <title>Genome Sequence of Rhodococcus opacus Strain R7, a Biodegrader of Mono- and Polycyclic Aromatic Hydrocarbons.</title>
        <authorList>
            <person name="Di Gennaro P."/>
            <person name="Zampolli J."/>
            <person name="Presti I."/>
            <person name="Cappelletti M."/>
            <person name="D'Ursi P."/>
            <person name="Orro A."/>
            <person name="Mezzelani A."/>
            <person name="Milanesi L."/>
        </authorList>
    </citation>
    <scope>NUCLEOTIDE SEQUENCE [LARGE SCALE GENOMIC DNA]</scope>
    <source>
        <strain evidence="2 3">R7</strain>
    </source>
</reference>
<name>A0A076EXF0_RHOOP</name>
<dbReference type="InterPro" id="IPR006076">
    <property type="entry name" value="FAD-dep_OxRdtase"/>
</dbReference>
<evidence type="ECO:0000259" key="1">
    <source>
        <dbReference type="Pfam" id="PF01266"/>
    </source>
</evidence>
<accession>A0A076EXF0</accession>
<dbReference type="RefSeq" id="WP_128640886.1">
    <property type="nucleotide sequence ID" value="NZ_CP008947.1"/>
</dbReference>
<dbReference type="EMBL" id="CP008947">
    <property type="protein sequence ID" value="AII08024.1"/>
    <property type="molecule type" value="Genomic_DNA"/>
</dbReference>
<evidence type="ECO:0000313" key="2">
    <source>
        <dbReference type="EMBL" id="AII08024.1"/>
    </source>
</evidence>
<dbReference type="SUPFAM" id="SSF51905">
    <property type="entry name" value="FAD/NAD(P)-binding domain"/>
    <property type="match status" value="1"/>
</dbReference>
<dbReference type="InterPro" id="IPR036188">
    <property type="entry name" value="FAD/NAD-bd_sf"/>
</dbReference>
<organism evidence="2 3">
    <name type="scientific">Rhodococcus opacus</name>
    <name type="common">Nocardia opaca</name>
    <dbReference type="NCBI Taxonomy" id="37919"/>
    <lineage>
        <taxon>Bacteria</taxon>
        <taxon>Bacillati</taxon>
        <taxon>Actinomycetota</taxon>
        <taxon>Actinomycetes</taxon>
        <taxon>Mycobacteriales</taxon>
        <taxon>Nocardiaceae</taxon>
        <taxon>Rhodococcus</taxon>
    </lineage>
</organism>
<gene>
    <name evidence="2" type="ORF">EP51_26705</name>
</gene>
<dbReference type="Gene3D" id="3.50.50.60">
    <property type="entry name" value="FAD/NAD(P)-binding domain"/>
    <property type="match status" value="1"/>
</dbReference>
<feature type="domain" description="FAD dependent oxidoreductase" evidence="1">
    <location>
        <begin position="38"/>
        <end position="400"/>
    </location>
</feature>